<dbReference type="InterPro" id="IPR017473">
    <property type="entry name" value="Undecaprenyl-P_gluc_Ptfrase"/>
</dbReference>
<dbReference type="RefSeq" id="WP_309388373.1">
    <property type="nucleotide sequence ID" value="NZ_JADBEO010000002.1"/>
</dbReference>
<dbReference type="Pfam" id="PF02397">
    <property type="entry name" value="Bac_transf"/>
    <property type="match status" value="1"/>
</dbReference>
<dbReference type="EMBL" id="JADBEO010000002">
    <property type="protein sequence ID" value="MDR4305325.1"/>
    <property type="molecule type" value="Genomic_DNA"/>
</dbReference>
<feature type="transmembrane region" description="Helical" evidence="8">
    <location>
        <begin position="154"/>
        <end position="173"/>
    </location>
</feature>
<keyword evidence="5 8" id="KW-1133">Transmembrane helix</keyword>
<dbReference type="SUPFAM" id="SSF51735">
    <property type="entry name" value="NAD(P)-binding Rossmann-fold domains"/>
    <property type="match status" value="1"/>
</dbReference>
<evidence type="ECO:0000256" key="6">
    <source>
        <dbReference type="ARBA" id="ARBA00023136"/>
    </source>
</evidence>
<reference evidence="10" key="1">
    <citation type="submission" date="2020-10" db="EMBL/GenBank/DDBJ databases">
        <authorList>
            <person name="Abbas A."/>
            <person name="Razzaq R."/>
            <person name="Waqas M."/>
            <person name="Abbas N."/>
            <person name="Nielsen T.K."/>
            <person name="Hansen L.H."/>
            <person name="Hussain S."/>
            <person name="Shahid M."/>
        </authorList>
    </citation>
    <scope>NUCLEOTIDE SEQUENCE</scope>
    <source>
        <strain evidence="10">S14</strain>
    </source>
</reference>
<comment type="subcellular location">
    <subcellularLocation>
        <location evidence="1">Membrane</location>
        <topology evidence="1">Multi-pass membrane protein</topology>
    </subcellularLocation>
</comment>
<dbReference type="EC" id="2.7.8.31" evidence="10"/>
<name>A0ABU1DB34_9HYPH</name>
<evidence type="ECO:0000256" key="4">
    <source>
        <dbReference type="ARBA" id="ARBA00022692"/>
    </source>
</evidence>
<evidence type="ECO:0000313" key="11">
    <source>
        <dbReference type="Proteomes" id="UP001181622"/>
    </source>
</evidence>
<sequence length="512" mass="56434">MKTSNRVNEMSLAQLNLHEPTPPNRPRRATLNEEAREIAERFSAKSISQVLLVGGVRLADAAIVIAAGAAAYVMVFPGETRIGWQYLLAMAVGALLTSIFAQAADAYHIVSFRMLRGQIGRMLGAWVLVFAGFAVAGAFFDFGGAVPREWLGNWFALGASGLIVAHTILAILVKKWARDGRLGRKAVIVGGGETAAELIRALESTPGNDVNICGVFDDRSDDRSPPIVAGYPKLGNVAELVEFGRLAKVDLLIVTIPVSAQGRVAEILKTLWVLPVDIRLSAHTDKLRFRPRAYSYLGAIPMVELAEKPIQNWDFVAKRAFDIIVGSLALLLLSPLMIGAAIAIKLDTKGPVFFRQKRYGFNNEVIDVFKFRSLRHEMADPLAKTVVTKDDPRVTRVGRLIRKTSIDELPQLFNVIKGELSLVGPRPHAVNAHTAERLWNDVVDGYFARHKVKPGVTGWAQINGWRGEVDTPEKLRARVDHDLYYIENWSILFDIMILAKTPFALAKGENAY</sequence>
<evidence type="ECO:0000256" key="1">
    <source>
        <dbReference type="ARBA" id="ARBA00004141"/>
    </source>
</evidence>
<keyword evidence="7" id="KW-0270">Exopolysaccharide synthesis</keyword>
<evidence type="ECO:0000259" key="9">
    <source>
        <dbReference type="Pfam" id="PF02397"/>
    </source>
</evidence>
<dbReference type="Gene3D" id="3.40.50.720">
    <property type="entry name" value="NAD(P)-binding Rossmann-like Domain"/>
    <property type="match status" value="1"/>
</dbReference>
<feature type="transmembrane region" description="Helical" evidence="8">
    <location>
        <begin position="86"/>
        <end position="110"/>
    </location>
</feature>
<dbReference type="InterPro" id="IPR003362">
    <property type="entry name" value="Bact_transf"/>
</dbReference>
<keyword evidence="3 10" id="KW-0808">Transferase</keyword>
<organism evidence="10 11">
    <name type="scientific">Chelatococcus sambhunathii</name>
    <dbReference type="NCBI Taxonomy" id="363953"/>
    <lineage>
        <taxon>Bacteria</taxon>
        <taxon>Pseudomonadati</taxon>
        <taxon>Pseudomonadota</taxon>
        <taxon>Alphaproteobacteria</taxon>
        <taxon>Hyphomicrobiales</taxon>
        <taxon>Chelatococcaceae</taxon>
        <taxon>Chelatococcus</taxon>
    </lineage>
</organism>
<evidence type="ECO:0000256" key="3">
    <source>
        <dbReference type="ARBA" id="ARBA00022679"/>
    </source>
</evidence>
<keyword evidence="6 8" id="KW-0472">Membrane</keyword>
<dbReference type="PANTHER" id="PTHR30576">
    <property type="entry name" value="COLANIC BIOSYNTHESIS UDP-GLUCOSE LIPID CARRIER TRANSFERASE"/>
    <property type="match status" value="1"/>
</dbReference>
<keyword evidence="4 8" id="KW-0812">Transmembrane</keyword>
<dbReference type="Proteomes" id="UP001181622">
    <property type="component" value="Unassembled WGS sequence"/>
</dbReference>
<dbReference type="NCBIfam" id="TIGR03023">
    <property type="entry name" value="WcaJ_sugtrans"/>
    <property type="match status" value="1"/>
</dbReference>
<feature type="transmembrane region" description="Helical" evidence="8">
    <location>
        <begin position="323"/>
        <end position="344"/>
    </location>
</feature>
<dbReference type="NCBIfam" id="TIGR03025">
    <property type="entry name" value="EPS_sugtrans"/>
    <property type="match status" value="1"/>
</dbReference>
<dbReference type="InterPro" id="IPR017475">
    <property type="entry name" value="EPS_sugar_tfrase"/>
</dbReference>
<dbReference type="GO" id="GO:0089702">
    <property type="term" value="F:undecaprenyl-phosphate glucose phosphotransferase activity"/>
    <property type="evidence" value="ECO:0007669"/>
    <property type="project" value="UniProtKB-EC"/>
</dbReference>
<comment type="similarity">
    <text evidence="2">Belongs to the bacterial sugar transferase family.</text>
</comment>
<feature type="domain" description="Bacterial sugar transferase" evidence="9">
    <location>
        <begin position="318"/>
        <end position="505"/>
    </location>
</feature>
<proteinExistence type="inferred from homology"/>
<comment type="caution">
    <text evidence="10">The sequence shown here is derived from an EMBL/GenBank/DDBJ whole genome shotgun (WGS) entry which is preliminary data.</text>
</comment>
<evidence type="ECO:0000256" key="5">
    <source>
        <dbReference type="ARBA" id="ARBA00022989"/>
    </source>
</evidence>
<dbReference type="Pfam" id="PF13727">
    <property type="entry name" value="CoA_binding_3"/>
    <property type="match status" value="1"/>
</dbReference>
<dbReference type="PANTHER" id="PTHR30576:SF0">
    <property type="entry name" value="UNDECAPRENYL-PHOSPHATE N-ACETYLGALACTOSAMINYL 1-PHOSPHATE TRANSFERASE-RELATED"/>
    <property type="match status" value="1"/>
</dbReference>
<accession>A0ABU1DB34</accession>
<evidence type="ECO:0000256" key="7">
    <source>
        <dbReference type="ARBA" id="ARBA00023169"/>
    </source>
</evidence>
<evidence type="ECO:0000256" key="8">
    <source>
        <dbReference type="SAM" id="Phobius"/>
    </source>
</evidence>
<evidence type="ECO:0000313" key="10">
    <source>
        <dbReference type="EMBL" id="MDR4305325.1"/>
    </source>
</evidence>
<feature type="transmembrane region" description="Helical" evidence="8">
    <location>
        <begin position="50"/>
        <end position="74"/>
    </location>
</feature>
<dbReference type="InterPro" id="IPR036291">
    <property type="entry name" value="NAD(P)-bd_dom_sf"/>
</dbReference>
<gene>
    <name evidence="10" type="ORF">IHQ68_01645</name>
</gene>
<keyword evidence="11" id="KW-1185">Reference proteome</keyword>
<feature type="transmembrane region" description="Helical" evidence="8">
    <location>
        <begin position="122"/>
        <end position="142"/>
    </location>
</feature>
<protein>
    <submittedName>
        <fullName evidence="10">Undecaprenyl-phosphate glucose phosphotransferase</fullName>
        <ecNumber evidence="10">2.7.8.31</ecNumber>
    </submittedName>
</protein>
<evidence type="ECO:0000256" key="2">
    <source>
        <dbReference type="ARBA" id="ARBA00006464"/>
    </source>
</evidence>